<dbReference type="Pfam" id="PF04442">
    <property type="entry name" value="CtaG_Cox11"/>
    <property type="match status" value="1"/>
</dbReference>
<dbReference type="GO" id="GO:0005743">
    <property type="term" value="C:mitochondrial inner membrane"/>
    <property type="evidence" value="ECO:0007669"/>
    <property type="project" value="UniProtKB-SubCell"/>
</dbReference>
<gene>
    <name evidence="7" type="primary">COX11</name>
    <name evidence="7" type="ORF">OHK93_003181</name>
</gene>
<evidence type="ECO:0000256" key="1">
    <source>
        <dbReference type="ARBA" id="ARBA00004007"/>
    </source>
</evidence>
<keyword evidence="4" id="KW-1133">Transmembrane helix</keyword>
<comment type="caution">
    <text evidence="7">The sequence shown here is derived from an EMBL/GenBank/DDBJ whole genome shotgun (WGS) entry which is preliminary data.</text>
</comment>
<dbReference type="Proteomes" id="UP001161017">
    <property type="component" value="Unassembled WGS sequence"/>
</dbReference>
<dbReference type="EMBL" id="JAPUFD010000016">
    <property type="protein sequence ID" value="MDI1491970.1"/>
    <property type="molecule type" value="Genomic_DNA"/>
</dbReference>
<dbReference type="AlphaFoldDB" id="A0AA43TZK2"/>
<dbReference type="PANTHER" id="PTHR21320">
    <property type="entry name" value="CYTOCHROME C OXIDASE ASSEMBLY PROTEIN COX11-RELATED"/>
    <property type="match status" value="1"/>
</dbReference>
<comment type="subcellular location">
    <subcellularLocation>
        <location evidence="2">Mitochondrion inner membrane</location>
        <topology evidence="2">Single-pass membrane protein</topology>
        <orientation evidence="2">Intermembrane side</orientation>
    </subcellularLocation>
</comment>
<comment type="function">
    <text evidence="1">Exerts its effect at some terminal stage of cytochrome c oxidase synthesis, probably by being involved in the insertion of the copper B into subunit I.</text>
</comment>
<accession>A0AA43TZK2</accession>
<keyword evidence="5" id="KW-0472">Membrane</keyword>
<dbReference type="GO" id="GO:0005759">
    <property type="term" value="C:mitochondrial matrix"/>
    <property type="evidence" value="ECO:0007669"/>
    <property type="project" value="UniProtKB-ARBA"/>
</dbReference>
<evidence type="ECO:0000256" key="2">
    <source>
        <dbReference type="ARBA" id="ARBA00004243"/>
    </source>
</evidence>
<keyword evidence="3" id="KW-0812">Transmembrane</keyword>
<name>A0AA43TZK2_9LECA</name>
<keyword evidence="6" id="KW-0732">Signal</keyword>
<evidence type="ECO:0000256" key="5">
    <source>
        <dbReference type="ARBA" id="ARBA00023136"/>
    </source>
</evidence>
<organism evidence="7 8">
    <name type="scientific">Ramalina farinacea</name>
    <dbReference type="NCBI Taxonomy" id="258253"/>
    <lineage>
        <taxon>Eukaryota</taxon>
        <taxon>Fungi</taxon>
        <taxon>Dikarya</taxon>
        <taxon>Ascomycota</taxon>
        <taxon>Pezizomycotina</taxon>
        <taxon>Lecanoromycetes</taxon>
        <taxon>OSLEUM clade</taxon>
        <taxon>Lecanoromycetidae</taxon>
        <taxon>Lecanorales</taxon>
        <taxon>Lecanorineae</taxon>
        <taxon>Ramalinaceae</taxon>
        <taxon>Ramalina</taxon>
    </lineage>
</organism>
<protein>
    <submittedName>
        <fullName evidence="7">Cytochrome c oxidase assembly protein cox11, mitochondrial</fullName>
    </submittedName>
</protein>
<dbReference type="GO" id="GO:0005507">
    <property type="term" value="F:copper ion binding"/>
    <property type="evidence" value="ECO:0007669"/>
    <property type="project" value="InterPro"/>
</dbReference>
<dbReference type="InterPro" id="IPR007533">
    <property type="entry name" value="Cyt_c_oxidase_assmbl_CtaG"/>
</dbReference>
<evidence type="ECO:0000256" key="6">
    <source>
        <dbReference type="SAM" id="SignalP"/>
    </source>
</evidence>
<reference evidence="7" key="1">
    <citation type="journal article" date="2023" name="Genome Biol. Evol.">
        <title>First Whole Genome Sequence and Flow Cytometry Genome Size Data for the Lichen-Forming Fungus Ramalina farinacea (Ascomycota).</title>
        <authorList>
            <person name="Llewellyn T."/>
            <person name="Mian S."/>
            <person name="Hill R."/>
            <person name="Leitch I.J."/>
            <person name="Gaya E."/>
        </authorList>
    </citation>
    <scope>NUCLEOTIDE SEQUENCE</scope>
    <source>
        <strain evidence="7">LIQ254RAFAR</strain>
    </source>
</reference>
<dbReference type="NCBIfam" id="NF003465">
    <property type="entry name" value="PRK05089.1"/>
    <property type="match status" value="1"/>
</dbReference>
<dbReference type="PIRSF" id="PIRSF005413">
    <property type="entry name" value="COX11"/>
    <property type="match status" value="1"/>
</dbReference>
<dbReference type="PANTHER" id="PTHR21320:SF3">
    <property type="entry name" value="CYTOCHROME C OXIDASE ASSEMBLY PROTEIN COX11, MITOCHONDRIAL-RELATED"/>
    <property type="match status" value="1"/>
</dbReference>
<feature type="chain" id="PRO_5041435102" evidence="6">
    <location>
        <begin position="19"/>
        <end position="171"/>
    </location>
</feature>
<sequence length="171" mass="19060">MSCYTLSVIIGTVALSYGSVPMYKMICTQTGWGGQPIKATNRMTTDTDPSLRVTPVTSSRRLRITFNGSVSDVLPWKFTPQQREVRVLPGETALAFYTATNRSPDDIIGVATYSVTPAQVAPYFSKIQCFCFEEQRLNAGETVDMPVFFFIDPEFVEDPTMNKIDTGFILK</sequence>
<feature type="signal peptide" evidence="6">
    <location>
        <begin position="1"/>
        <end position="18"/>
    </location>
</feature>
<dbReference type="Gene3D" id="2.60.370.10">
    <property type="entry name" value="Ctag/Cox11"/>
    <property type="match status" value="1"/>
</dbReference>
<evidence type="ECO:0000313" key="7">
    <source>
        <dbReference type="EMBL" id="MDI1491970.1"/>
    </source>
</evidence>
<dbReference type="InterPro" id="IPR023471">
    <property type="entry name" value="CtaG/Cox11_dom_sf"/>
</dbReference>
<keyword evidence="8" id="KW-1185">Reference proteome</keyword>
<proteinExistence type="predicted"/>
<evidence type="ECO:0000256" key="3">
    <source>
        <dbReference type="ARBA" id="ARBA00022692"/>
    </source>
</evidence>
<dbReference type="FunFam" id="2.60.370.10:FF:000001">
    <property type="entry name" value="COX11 cytochrome c oxidase assembly homolog"/>
    <property type="match status" value="1"/>
</dbReference>
<evidence type="ECO:0000313" key="8">
    <source>
        <dbReference type="Proteomes" id="UP001161017"/>
    </source>
</evidence>
<evidence type="ECO:0000256" key="4">
    <source>
        <dbReference type="ARBA" id="ARBA00022989"/>
    </source>
</evidence>
<dbReference type="SUPFAM" id="SSF110111">
    <property type="entry name" value="Ctag/Cox11"/>
    <property type="match status" value="1"/>
</dbReference>